<evidence type="ECO:0000256" key="1">
    <source>
        <dbReference type="SAM" id="MobiDB-lite"/>
    </source>
</evidence>
<dbReference type="EMBL" id="JAUUTY010000007">
    <property type="protein sequence ID" value="KAK1607634.1"/>
    <property type="molecule type" value="Genomic_DNA"/>
</dbReference>
<organism evidence="2 3">
    <name type="scientific">Lolium multiflorum</name>
    <name type="common">Italian ryegrass</name>
    <name type="synonym">Lolium perenne subsp. multiflorum</name>
    <dbReference type="NCBI Taxonomy" id="4521"/>
    <lineage>
        <taxon>Eukaryota</taxon>
        <taxon>Viridiplantae</taxon>
        <taxon>Streptophyta</taxon>
        <taxon>Embryophyta</taxon>
        <taxon>Tracheophyta</taxon>
        <taxon>Spermatophyta</taxon>
        <taxon>Magnoliopsida</taxon>
        <taxon>Liliopsida</taxon>
        <taxon>Poales</taxon>
        <taxon>Poaceae</taxon>
        <taxon>BOP clade</taxon>
        <taxon>Pooideae</taxon>
        <taxon>Poodae</taxon>
        <taxon>Poeae</taxon>
        <taxon>Poeae Chloroplast Group 2 (Poeae type)</taxon>
        <taxon>Loliodinae</taxon>
        <taxon>Loliinae</taxon>
        <taxon>Lolium</taxon>
    </lineage>
</organism>
<name>A0AAD8QUT0_LOLMU</name>
<keyword evidence="3" id="KW-1185">Reference proteome</keyword>
<proteinExistence type="predicted"/>
<dbReference type="AlphaFoldDB" id="A0AAD8QUT0"/>
<feature type="region of interest" description="Disordered" evidence="1">
    <location>
        <begin position="24"/>
        <end position="90"/>
    </location>
</feature>
<reference evidence="2" key="1">
    <citation type="submission" date="2023-07" db="EMBL/GenBank/DDBJ databases">
        <title>A chromosome-level genome assembly of Lolium multiflorum.</title>
        <authorList>
            <person name="Chen Y."/>
            <person name="Copetti D."/>
            <person name="Kolliker R."/>
            <person name="Studer B."/>
        </authorList>
    </citation>
    <scope>NUCLEOTIDE SEQUENCE</scope>
    <source>
        <strain evidence="2">02402/16</strain>
        <tissue evidence="2">Leaf</tissue>
    </source>
</reference>
<sequence>MNVETHKENYAQYRTSRTIIKQNNSIVKNQSDMTVDARRRDVSSAYKKNGKEPLEEDEDADDGDDEEAYESNPDDEDEEESEEEDGYDEE</sequence>
<gene>
    <name evidence="2" type="ORF">QYE76_031307</name>
</gene>
<feature type="compositionally biased region" description="Acidic residues" evidence="1">
    <location>
        <begin position="54"/>
        <end position="90"/>
    </location>
</feature>
<feature type="compositionally biased region" description="Polar residues" evidence="1">
    <location>
        <begin position="24"/>
        <end position="33"/>
    </location>
</feature>
<dbReference type="Proteomes" id="UP001231189">
    <property type="component" value="Unassembled WGS sequence"/>
</dbReference>
<protein>
    <submittedName>
        <fullName evidence="2">Uncharacterized protein</fullName>
    </submittedName>
</protein>
<accession>A0AAD8QUT0</accession>
<comment type="caution">
    <text evidence="2">The sequence shown here is derived from an EMBL/GenBank/DDBJ whole genome shotgun (WGS) entry which is preliminary data.</text>
</comment>
<evidence type="ECO:0000313" key="2">
    <source>
        <dbReference type="EMBL" id="KAK1607634.1"/>
    </source>
</evidence>
<evidence type="ECO:0000313" key="3">
    <source>
        <dbReference type="Proteomes" id="UP001231189"/>
    </source>
</evidence>